<dbReference type="Pfam" id="PF17921">
    <property type="entry name" value="Integrase_H2C2"/>
    <property type="match status" value="1"/>
</dbReference>
<accession>A0ABM4GGV6</accession>
<proteinExistence type="predicted"/>
<dbReference type="SUPFAM" id="SSF53098">
    <property type="entry name" value="Ribonuclease H-like"/>
    <property type="match status" value="1"/>
</dbReference>
<dbReference type="Gene3D" id="3.30.420.10">
    <property type="entry name" value="Ribonuclease H-like superfamily/Ribonuclease H"/>
    <property type="match status" value="1"/>
</dbReference>
<feature type="compositionally biased region" description="Low complexity" evidence="1">
    <location>
        <begin position="378"/>
        <end position="388"/>
    </location>
</feature>
<feature type="compositionally biased region" description="Low complexity" evidence="1">
    <location>
        <begin position="1869"/>
        <end position="1890"/>
    </location>
</feature>
<feature type="region of interest" description="Disordered" evidence="1">
    <location>
        <begin position="472"/>
        <end position="502"/>
    </location>
</feature>
<evidence type="ECO:0000313" key="4">
    <source>
        <dbReference type="RefSeq" id="XP_070141940.1"/>
    </source>
</evidence>
<dbReference type="Pfam" id="PF18701">
    <property type="entry name" value="DUF5641"/>
    <property type="match status" value="1"/>
</dbReference>
<dbReference type="CDD" id="cd01644">
    <property type="entry name" value="RT_pepA17"/>
    <property type="match status" value="1"/>
</dbReference>
<reference evidence="3" key="1">
    <citation type="submission" date="2025-05" db="UniProtKB">
        <authorList>
            <consortium name="RefSeq"/>
        </authorList>
    </citation>
    <scope>NUCLEOTIDE SEQUENCE [LARGE SCALE GENOMIC DNA]</scope>
    <source>
        <strain evidence="3">14028-0561.14</strain>
    </source>
</reference>
<dbReference type="PANTHER" id="PTHR47331">
    <property type="entry name" value="PHD-TYPE DOMAIN-CONTAINING PROTEIN"/>
    <property type="match status" value="1"/>
</dbReference>
<dbReference type="GeneID" id="138927867"/>
<feature type="region of interest" description="Disordered" evidence="1">
    <location>
        <begin position="1829"/>
        <end position="1907"/>
    </location>
</feature>
<dbReference type="InterPro" id="IPR008042">
    <property type="entry name" value="Retrotrans_Pao"/>
</dbReference>
<dbReference type="PANTHER" id="PTHR47331:SF5">
    <property type="entry name" value="RIBONUCLEASE H"/>
    <property type="match status" value="1"/>
</dbReference>
<dbReference type="SMART" id="SM00343">
    <property type="entry name" value="ZnF_C2HC"/>
    <property type="match status" value="2"/>
</dbReference>
<keyword evidence="3" id="KW-1185">Reference proteome</keyword>
<dbReference type="InterPro" id="IPR012337">
    <property type="entry name" value="RNaseH-like_sf"/>
</dbReference>
<dbReference type="InterPro" id="IPR036397">
    <property type="entry name" value="RNaseH_sf"/>
</dbReference>
<evidence type="ECO:0000256" key="1">
    <source>
        <dbReference type="SAM" id="MobiDB-lite"/>
    </source>
</evidence>
<dbReference type="InterPro" id="IPR043502">
    <property type="entry name" value="DNA/RNA_pol_sf"/>
</dbReference>
<feature type="compositionally biased region" description="Low complexity" evidence="1">
    <location>
        <begin position="49"/>
        <end position="62"/>
    </location>
</feature>
<dbReference type="Gene3D" id="1.10.340.70">
    <property type="match status" value="1"/>
</dbReference>
<feature type="compositionally biased region" description="Low complexity" evidence="1">
    <location>
        <begin position="1848"/>
        <end position="1859"/>
    </location>
</feature>
<reference evidence="4" key="2">
    <citation type="submission" date="2025-08" db="UniProtKB">
        <authorList>
            <consortium name="RefSeq"/>
        </authorList>
    </citation>
    <scope>IDENTIFICATION</scope>
    <source>
        <strain evidence="4">14028-0561.14</strain>
        <tissue evidence="4">Whole fly</tissue>
    </source>
</reference>
<feature type="region of interest" description="Disordered" evidence="1">
    <location>
        <begin position="1"/>
        <end position="63"/>
    </location>
</feature>
<dbReference type="InterPro" id="IPR001878">
    <property type="entry name" value="Znf_CCHC"/>
</dbReference>
<feature type="compositionally biased region" description="Low complexity" evidence="1">
    <location>
        <begin position="32"/>
        <end position="41"/>
    </location>
</feature>
<sequence>MPTGDEEQTPLIPAITLEGSQSGSPRPDQLKPKAATATPRAKSQEALDTAPSTSSRATRSGSKMAQKAIDIALKKFIAATDRVTQFEANLHTPAAPDTDRLPPGMCQIHRDQIRALWEKAEKSYESCSDLLAEADDPPTIASELESKYSYCYSVFSKCVFQLQGVIDRAAFQPTQASASSQPPPSTGCRLPPVDTEVFTGDYIRWPTFRDLFTAIYIQNSRLTPVEKLFHLLSKTSGDAHAIVSKAPLTNEGFISAWQTLTERFENRRLLVNSQLKILFNLPAVPQESGAALKELQGTIQGCLTALSMSSIQVETWDCLLVYMVSVKLPKTTLSMWEQSVHNKAEIPTWNELNSFLTERHRTLEAIDDIRPSSSGQVPPRSTPASAPARRLNSYEARVTPAPRGCDLCARENHPIRVCPRFLEMDVNGRSDYIKRKQLCLNCFARGHQQRDCTSAHSCFTCHSRHHTLLHRGNPFATAPTPSAPARPRPADSPRNASTSEDHPDVQVCFASGPKAVLLGTALVDICHLGCTFQARALIDSGSEATFITERLFNLVKLPFKTIQAQVSGLNQTIAAQSTKFCHFSIRAPSRPGLQLETAAYVLPQLAGSLPSYPVPPDFLKGLPDIPLADPKFFESSQIDVLIGADILPSVLLGNSKANICGSLFGQETIFGWVLTGPISPNAPRNVSAFSTRVTCGSDDSLDQLLTKFWEVEEGPSQIVSESDSVCERNFVRTTRRDSCGKYVVTLPLRDPEHGGSELSSSRSFALAQFLRNEQRLKRDPPLKARYDSVIQEYLDLGHMAEVSPKSRSATYYLPHHAVLKPESTTTKVRVVFNASSPSANGTSLNDILYAGPVLQSDLTIQILKWRYFRFVFNADIEKMYRQIWGEIRDYELKTVTFGVNCAPFLAIRVLQQLADDEESRYPQASRIIRQFMYVDDVLAGADSRTEAQVAIRELQGALSSAGFPLRKWTSNDRAILANIPSDHLLHSDFLELDSESTAKTLGVRWKATSDEFFFIPPKLVSESSFTKRQVLSQIAKLFDPAGWLAPFVVRAKMFMQDIWLQDLGWDDTLPQDFYQRWIDFLENYSALDNIRIPRWVTFRPHLNIEHHGFCDASQKAYGAAIYVRVEVGSTVEVTLLTARTRVAPVKTLSLPRLELCGALLLSEMAAAILPKMPGPASALHCWTDSTIVLAWLHKPACHWTTFVANRVTKITQFTEVEKWAHVRSEHNPADLASRGVALQDLADSQLWWHGPAWLRRPRSEWPMQGDVSPVTDLEQRAVKVHVAKVPPEDILERFSTLNKALRVLAYVHRFIQRSRKLLSSVEDHLTASEIVSAERLLISVTQRRHFVLEMGCLSQKRPIPTSSLVQNLNPFFDSNGLMRACGRVTASELLQYDERHPIILPYDCHLSRLIVQFTHRITLHGGNQLMIRLIRSKFWIPRVRKLVKSVIYSCKVCVIHKRKLQTQLMGDLPKERTSFSRPFTYTGMDYAGPFDIKNYTGRACLITKGYVLVFVCFSTKAIHLEPTSDLTTEKFLAAFARFVSRRGCPRQVQSDNGKTFVGAAAQVSRDFLHALKEAVTGAYSHHQLLWQFIPPGAPHMGGLWEAGVKSFKTLFYKSTATRKYTFEELATLLARIEACLNSRPLAPMSEDPADLLALTPGHFLVGGPLLAVVEPEIKGVTTSIINRWQHLKALHQHFRLRWKEEYLKELHKRNKWRAPTRNLRAGDMVVVKEDNLPSNEWRLGRVDAVFPGVDGHVRVVDIRTARGLIKRPIAKVVLLPMEEIACPHQVTHDVAKPTYSRKQMFSRYAILPMPSLQRDPSATKVPLIPPLECREEAPGRSGQPVLPQMLGPQSPISSRQSRPANRRSQDTVATPRPSSAAPRPSSTAPRASSDTPRHSSAARPGTQPTAVTAPSLSSLLQRHSVNILPTALVRIHTGTQSFDTAALIDPCTPMSCIDASLAAAFRLPTTNVGGEQICSATIGSKIDSAVRLDVVFKIEPRVRIRTPVRELSDAVRAHFRDITLADERFYRPASISVILGADMYPRVIRPGFRKIDDGLPVTQSTIFGWIVSGACHQP</sequence>
<dbReference type="Pfam" id="PF03564">
    <property type="entry name" value="DUF1759"/>
    <property type="match status" value="1"/>
</dbReference>
<protein>
    <recommendedName>
        <fullName evidence="2">Integrase catalytic domain-containing protein</fullName>
    </recommendedName>
</protein>
<feature type="domain" description="Integrase catalytic" evidence="2">
    <location>
        <begin position="1474"/>
        <end position="1664"/>
    </location>
</feature>
<name>A0ABM4GGV6_DROKI</name>
<dbReference type="InterPro" id="IPR040676">
    <property type="entry name" value="DUF5641"/>
</dbReference>
<organism evidence="3 4">
    <name type="scientific">Drosophila kikkawai</name>
    <name type="common">Fruit fly</name>
    <dbReference type="NCBI Taxonomy" id="30033"/>
    <lineage>
        <taxon>Eukaryota</taxon>
        <taxon>Metazoa</taxon>
        <taxon>Ecdysozoa</taxon>
        <taxon>Arthropoda</taxon>
        <taxon>Hexapoda</taxon>
        <taxon>Insecta</taxon>
        <taxon>Pterygota</taxon>
        <taxon>Neoptera</taxon>
        <taxon>Endopterygota</taxon>
        <taxon>Diptera</taxon>
        <taxon>Brachycera</taxon>
        <taxon>Muscomorpha</taxon>
        <taxon>Ephydroidea</taxon>
        <taxon>Drosophilidae</taxon>
        <taxon>Drosophila</taxon>
        <taxon>Sophophora</taxon>
    </lineage>
</organism>
<dbReference type="InterPro" id="IPR041588">
    <property type="entry name" value="Integrase_H2C2"/>
</dbReference>
<dbReference type="Pfam" id="PF05380">
    <property type="entry name" value="Peptidase_A17"/>
    <property type="match status" value="1"/>
</dbReference>
<dbReference type="SUPFAM" id="SSF56672">
    <property type="entry name" value="DNA/RNA polymerases"/>
    <property type="match status" value="1"/>
</dbReference>
<dbReference type="RefSeq" id="XP_070141940.1">
    <property type="nucleotide sequence ID" value="XM_070285839.1"/>
</dbReference>
<evidence type="ECO:0000259" key="2">
    <source>
        <dbReference type="PROSITE" id="PS50994"/>
    </source>
</evidence>
<dbReference type="Proteomes" id="UP001652661">
    <property type="component" value="Chromosome 2L"/>
</dbReference>
<evidence type="ECO:0000313" key="3">
    <source>
        <dbReference type="Proteomes" id="UP001652661"/>
    </source>
</evidence>
<feature type="region of interest" description="Disordered" evidence="1">
    <location>
        <begin position="368"/>
        <end position="388"/>
    </location>
</feature>
<dbReference type="PROSITE" id="PS50994">
    <property type="entry name" value="INTEGRASE"/>
    <property type="match status" value="1"/>
</dbReference>
<dbReference type="InterPro" id="IPR005312">
    <property type="entry name" value="DUF1759"/>
</dbReference>
<dbReference type="InterPro" id="IPR001584">
    <property type="entry name" value="Integrase_cat-core"/>
</dbReference>
<gene>
    <name evidence="4" type="primary">LOC138927867</name>
</gene>